<dbReference type="Proteomes" id="UP000398619">
    <property type="component" value="Unassembled WGS sequence"/>
</dbReference>
<dbReference type="RefSeq" id="WP_144100880.1">
    <property type="nucleotide sequence ID" value="NZ_CABHNM010000041.1"/>
</dbReference>
<dbReference type="InterPro" id="IPR025150">
    <property type="entry name" value="GH123_cat"/>
</dbReference>
<feature type="domain" description="Glycoside hydrolase 123 catalytic" evidence="1">
    <location>
        <begin position="36"/>
        <end position="109"/>
    </location>
</feature>
<name>A0A564TWD8_9FIRM</name>
<evidence type="ECO:0000313" key="3">
    <source>
        <dbReference type="Proteomes" id="UP000398619"/>
    </source>
</evidence>
<protein>
    <recommendedName>
        <fullName evidence="1">Glycoside hydrolase 123 catalytic domain-containing protein</fullName>
    </recommendedName>
</protein>
<organism evidence="2 3">
    <name type="scientific">Dorea longicatena</name>
    <dbReference type="NCBI Taxonomy" id="88431"/>
    <lineage>
        <taxon>Bacteria</taxon>
        <taxon>Bacillati</taxon>
        <taxon>Bacillota</taxon>
        <taxon>Clostridia</taxon>
        <taxon>Lachnospirales</taxon>
        <taxon>Lachnospiraceae</taxon>
        <taxon>Dorea</taxon>
    </lineage>
</organism>
<proteinExistence type="predicted"/>
<dbReference type="Pfam" id="PF13320">
    <property type="entry name" value="GH123_cat"/>
    <property type="match status" value="1"/>
</dbReference>
<accession>A0A564TWD8</accession>
<evidence type="ECO:0000259" key="1">
    <source>
        <dbReference type="Pfam" id="PF13320"/>
    </source>
</evidence>
<reference evidence="2 3" key="1">
    <citation type="submission" date="2019-07" db="EMBL/GenBank/DDBJ databases">
        <authorList>
            <person name="Hibberd C M."/>
            <person name="Gehrig L. J."/>
            <person name="Chang H.-W."/>
            <person name="Venkatesh S."/>
        </authorList>
    </citation>
    <scope>NUCLEOTIDE SEQUENCE [LARGE SCALE GENOMIC DNA]</scope>
    <source>
        <strain evidence="2">Dorea_longicatena_SSTS_Bg7063</strain>
    </source>
</reference>
<gene>
    <name evidence="2" type="ORF">DLSSTS7063_01832</name>
</gene>
<sequence>MERKLSMIDSDKIEFIPVDSLQKIFMKKDPLMCKKLQKIEGFLHWGYNYYNSQYSIRKIDPYRVIDADDAFPSGDSFLVYPGEDGNAVESLRLLVLEEGFEDCRALKLLEQYKGKKYVHNLVNQIAGMNITFEKYPVESEFFENLRARINKELDEI</sequence>
<evidence type="ECO:0000313" key="2">
    <source>
        <dbReference type="EMBL" id="VUX11525.1"/>
    </source>
</evidence>
<dbReference type="EMBL" id="CABHNM010000041">
    <property type="protein sequence ID" value="VUX11525.1"/>
    <property type="molecule type" value="Genomic_DNA"/>
</dbReference>
<dbReference type="AlphaFoldDB" id="A0A564TWD8"/>